<dbReference type="PANTHER" id="PTHR33751">
    <property type="entry name" value="CBB3-TYPE CYTOCHROME C OXIDASE SUBUNIT FIXP"/>
    <property type="match status" value="1"/>
</dbReference>
<dbReference type="PROSITE" id="PS51007">
    <property type="entry name" value="CYTC"/>
    <property type="match status" value="1"/>
</dbReference>
<feature type="region of interest" description="Disordered" evidence="5">
    <location>
        <begin position="277"/>
        <end position="318"/>
    </location>
</feature>
<keyword evidence="9" id="KW-1185">Reference proteome</keyword>
<evidence type="ECO:0000256" key="1">
    <source>
        <dbReference type="ARBA" id="ARBA00022617"/>
    </source>
</evidence>
<keyword evidence="6" id="KW-0472">Membrane</keyword>
<dbReference type="Pfam" id="PF13442">
    <property type="entry name" value="Cytochrome_CBB3"/>
    <property type="match status" value="1"/>
</dbReference>
<feature type="transmembrane region" description="Helical" evidence="6">
    <location>
        <begin position="32"/>
        <end position="54"/>
    </location>
</feature>
<dbReference type="EMBL" id="CP102382">
    <property type="protein sequence ID" value="UUV21413.1"/>
    <property type="molecule type" value="Genomic_DNA"/>
</dbReference>
<keyword evidence="2 4" id="KW-0479">Metal-binding</keyword>
<dbReference type="InterPro" id="IPR038414">
    <property type="entry name" value="CcoP_N_sf"/>
</dbReference>
<feature type="compositionally biased region" description="Polar residues" evidence="5">
    <location>
        <begin position="294"/>
        <end position="318"/>
    </location>
</feature>
<evidence type="ECO:0000256" key="4">
    <source>
        <dbReference type="PROSITE-ProRule" id="PRU00433"/>
    </source>
</evidence>
<protein>
    <submittedName>
        <fullName evidence="8">C-type cytochrome</fullName>
    </submittedName>
</protein>
<evidence type="ECO:0000259" key="7">
    <source>
        <dbReference type="PROSITE" id="PS51007"/>
    </source>
</evidence>
<dbReference type="Proteomes" id="UP001317001">
    <property type="component" value="Chromosome"/>
</dbReference>
<evidence type="ECO:0000256" key="6">
    <source>
        <dbReference type="SAM" id="Phobius"/>
    </source>
</evidence>
<proteinExistence type="predicted"/>
<feature type="domain" description="Cytochrome c" evidence="7">
    <location>
        <begin position="194"/>
        <end position="274"/>
    </location>
</feature>
<dbReference type="InterPro" id="IPR009056">
    <property type="entry name" value="Cyt_c-like_dom"/>
</dbReference>
<reference evidence="8 9" key="1">
    <citation type="submission" date="2022-08" db="EMBL/GenBank/DDBJ databases">
        <title>Myroides zhujiangensis sp. nov., a novel bacterium isolated from sediment in the Pearl River Estuary.</title>
        <authorList>
            <person name="Cui L."/>
        </authorList>
    </citation>
    <scope>NUCLEOTIDE SEQUENCE [LARGE SCALE GENOMIC DNA]</scope>
    <source>
        <strain evidence="8 9">SCSIO 72103</strain>
    </source>
</reference>
<dbReference type="InterPro" id="IPR036909">
    <property type="entry name" value="Cyt_c-like_dom_sf"/>
</dbReference>
<evidence type="ECO:0000313" key="8">
    <source>
        <dbReference type="EMBL" id="UUV21413.1"/>
    </source>
</evidence>
<evidence type="ECO:0000313" key="9">
    <source>
        <dbReference type="Proteomes" id="UP001317001"/>
    </source>
</evidence>
<evidence type="ECO:0000256" key="3">
    <source>
        <dbReference type="ARBA" id="ARBA00023004"/>
    </source>
</evidence>
<dbReference type="Gene3D" id="1.10.760.10">
    <property type="entry name" value="Cytochrome c-like domain"/>
    <property type="match status" value="1"/>
</dbReference>
<evidence type="ECO:0000256" key="5">
    <source>
        <dbReference type="SAM" id="MobiDB-lite"/>
    </source>
</evidence>
<sequence length="318" mass="35011">MKRFFPVYVRVPVLFFTCYGILEYFIDSGDKPMIIAYPSVLALLGLILLVIIALEIVAKASNNVIEQLMTPEERAQKEALDNLPFSELPFIKKLMKKLTKSRAIEEEKEIEMDHDYDGIKELDNDLPPWWVYLFYVTIIFGVIYLGKYHLFGGDNQIQELEKDLAMAQKEIEEYKKTAPDLLTADQVVLLTDPADLAAGKAIFDSNCVACHRADGGGGIGPNLTDEYWILGGDVKEIFTTIMEGGRDGKGMVAWKQQIKPSDIQKVASYILSLQGTNPADAKAPEGDKVAAASAASQTSGNVANDTLANTNNQAPSAP</sequence>
<keyword evidence="6" id="KW-1133">Transmembrane helix</keyword>
<dbReference type="Pfam" id="PF14715">
    <property type="entry name" value="FixP_N"/>
    <property type="match status" value="1"/>
</dbReference>
<dbReference type="InterPro" id="IPR032858">
    <property type="entry name" value="CcoP_N"/>
</dbReference>
<keyword evidence="3 4" id="KW-0408">Iron</keyword>
<organism evidence="8 9">
    <name type="scientific">Paenimyroides aestuarii</name>
    <dbReference type="NCBI Taxonomy" id="2968490"/>
    <lineage>
        <taxon>Bacteria</taxon>
        <taxon>Pseudomonadati</taxon>
        <taxon>Bacteroidota</taxon>
        <taxon>Flavobacteriia</taxon>
        <taxon>Flavobacteriales</taxon>
        <taxon>Flavobacteriaceae</taxon>
        <taxon>Paenimyroides</taxon>
    </lineage>
</organism>
<feature type="transmembrane region" description="Helical" evidence="6">
    <location>
        <begin position="129"/>
        <end position="146"/>
    </location>
</feature>
<dbReference type="SUPFAM" id="SSF46626">
    <property type="entry name" value="Cytochrome c"/>
    <property type="match status" value="1"/>
</dbReference>
<keyword evidence="6" id="KW-0812">Transmembrane</keyword>
<dbReference type="InterPro" id="IPR050597">
    <property type="entry name" value="Cytochrome_c_Oxidase_Subunit"/>
</dbReference>
<dbReference type="PANTHER" id="PTHR33751:SF1">
    <property type="entry name" value="CBB3-TYPE CYTOCHROME C OXIDASE SUBUNIT FIXP"/>
    <property type="match status" value="1"/>
</dbReference>
<keyword evidence="1 4" id="KW-0349">Heme</keyword>
<accession>A0ABY5NS63</accession>
<name>A0ABY5NS63_9FLAO</name>
<dbReference type="Gene3D" id="6.10.280.130">
    <property type="match status" value="1"/>
</dbReference>
<gene>
    <name evidence="8" type="ORF">NPX36_13970</name>
</gene>
<feature type="transmembrane region" description="Helical" evidence="6">
    <location>
        <begin position="7"/>
        <end position="26"/>
    </location>
</feature>
<dbReference type="RefSeq" id="WP_257499339.1">
    <property type="nucleotide sequence ID" value="NZ_CP102382.1"/>
</dbReference>
<evidence type="ECO:0000256" key="2">
    <source>
        <dbReference type="ARBA" id="ARBA00022723"/>
    </source>
</evidence>